<dbReference type="EMBL" id="OCMT01000004">
    <property type="protein sequence ID" value="SOD19635.1"/>
    <property type="molecule type" value="Genomic_DNA"/>
</dbReference>
<sequence>MNRRETLKMLGVGAISATALVNSSKAELPIQKEQEEPVFNYDRAKEELEREKQLIAQGKFFTKEEMATITILSDIIIPKDEVSGSASDAKVPDFIDFIVRDMPQHQIPMRGGLRWVDMQCLKRFGKPFRECNETQQIELVDLIAYPKKAPKELSQGVSFFSRLRNLVASGFYTSEIGVADIGYAGNSPNQWNGVPDDVLKQYNLAYTKKQLKECVKFDR</sequence>
<protein>
    <submittedName>
        <fullName evidence="1">Gluconate 2-dehydrogenase subunit 3</fullName>
    </submittedName>
</protein>
<dbReference type="Proteomes" id="UP000219281">
    <property type="component" value="Unassembled WGS sequence"/>
</dbReference>
<evidence type="ECO:0000313" key="1">
    <source>
        <dbReference type="EMBL" id="SOD19635.1"/>
    </source>
</evidence>
<proteinExistence type="predicted"/>
<dbReference type="InterPro" id="IPR027056">
    <property type="entry name" value="Gluconate_2DH_su3"/>
</dbReference>
<dbReference type="RefSeq" id="WP_097133164.1">
    <property type="nucleotide sequence ID" value="NZ_OCMT01000004.1"/>
</dbReference>
<dbReference type="Pfam" id="PF13618">
    <property type="entry name" value="Gluconate_2-dh3"/>
    <property type="match status" value="1"/>
</dbReference>
<accession>A0A286ACN7</accession>
<evidence type="ECO:0000313" key="2">
    <source>
        <dbReference type="Proteomes" id="UP000219281"/>
    </source>
</evidence>
<name>A0A286ACN7_9SPHI</name>
<dbReference type="AlphaFoldDB" id="A0A286ACN7"/>
<keyword evidence="2" id="KW-1185">Reference proteome</keyword>
<organism evidence="1 2">
    <name type="scientific">Pedobacter xixiisoli</name>
    <dbReference type="NCBI Taxonomy" id="1476464"/>
    <lineage>
        <taxon>Bacteria</taxon>
        <taxon>Pseudomonadati</taxon>
        <taxon>Bacteroidota</taxon>
        <taxon>Sphingobacteriia</taxon>
        <taxon>Sphingobacteriales</taxon>
        <taxon>Sphingobacteriaceae</taxon>
        <taxon>Pedobacter</taxon>
    </lineage>
</organism>
<dbReference type="OrthoDB" id="129242at2"/>
<gene>
    <name evidence="1" type="ORF">SAMN06297358_3340</name>
</gene>
<reference evidence="2" key="1">
    <citation type="submission" date="2017-09" db="EMBL/GenBank/DDBJ databases">
        <authorList>
            <person name="Varghese N."/>
            <person name="Submissions S."/>
        </authorList>
    </citation>
    <scope>NUCLEOTIDE SEQUENCE [LARGE SCALE GENOMIC DNA]</scope>
    <source>
        <strain evidence="2">CGMCC 1.12803</strain>
    </source>
</reference>